<evidence type="ECO:0000313" key="6">
    <source>
        <dbReference type="Proteomes" id="UP000624709"/>
    </source>
</evidence>
<dbReference type="Gene3D" id="3.50.50.60">
    <property type="entry name" value="FAD/NAD(P)-binding domain"/>
    <property type="match status" value="1"/>
</dbReference>
<evidence type="ECO:0000313" key="5">
    <source>
        <dbReference type="EMBL" id="GIE64395.1"/>
    </source>
</evidence>
<dbReference type="RefSeq" id="WP_203823635.1">
    <property type="nucleotide sequence ID" value="NZ_BAAATY010000005.1"/>
</dbReference>
<keyword evidence="2" id="KW-0285">Flavoprotein</keyword>
<evidence type="ECO:0000256" key="1">
    <source>
        <dbReference type="ARBA" id="ARBA00001974"/>
    </source>
</evidence>
<evidence type="ECO:0000256" key="3">
    <source>
        <dbReference type="ARBA" id="ARBA00022827"/>
    </source>
</evidence>
<dbReference type="Pfam" id="PF01494">
    <property type="entry name" value="FAD_binding_3"/>
    <property type="match status" value="1"/>
</dbReference>
<accession>A0ABQ4B153</accession>
<dbReference type="InterPro" id="IPR036188">
    <property type="entry name" value="FAD/NAD-bd_sf"/>
</dbReference>
<dbReference type="Gene3D" id="3.30.70.2450">
    <property type="match status" value="1"/>
</dbReference>
<keyword evidence="6" id="KW-1185">Reference proteome</keyword>
<dbReference type="PANTHER" id="PTHR43004">
    <property type="entry name" value="TRK SYSTEM POTASSIUM UPTAKE PROTEIN"/>
    <property type="match status" value="1"/>
</dbReference>
<dbReference type="InterPro" id="IPR050641">
    <property type="entry name" value="RIFMO-like"/>
</dbReference>
<dbReference type="EMBL" id="BOMS01000009">
    <property type="protein sequence ID" value="GIE64395.1"/>
    <property type="molecule type" value="Genomic_DNA"/>
</dbReference>
<evidence type="ECO:0000256" key="2">
    <source>
        <dbReference type="ARBA" id="ARBA00022630"/>
    </source>
</evidence>
<name>A0ABQ4B153_9ACTN</name>
<proteinExistence type="predicted"/>
<dbReference type="Gene3D" id="3.40.30.120">
    <property type="match status" value="1"/>
</dbReference>
<dbReference type="InterPro" id="IPR002938">
    <property type="entry name" value="FAD-bd"/>
</dbReference>
<evidence type="ECO:0000259" key="4">
    <source>
        <dbReference type="Pfam" id="PF01494"/>
    </source>
</evidence>
<comment type="cofactor">
    <cofactor evidence="1">
        <name>FAD</name>
        <dbReference type="ChEBI" id="CHEBI:57692"/>
    </cofactor>
</comment>
<sequence length="546" mass="58366">MSPSSYDVLVVGAGPVGLTAAYELARRGAAVRVVDQASGPATTSRATATHARTLETYHQMGLIDEFLRRGQRVEHFTMHQRGRRLIRLDTDYSSVPTRFPFTLQVDQVTTEEILRTALRRLGVTVEWGVGLTGLDQTDDTVTAALQHAGGGIEQVEVGWLVGADGGHSVVRRQLGFTLVGESSETWLIADAVLDADLPRDSLHWMHAGNGTIMLVPFPEPGKWRLLDTVDVDGADDADAVARRFTRKITKALGTPVRVSTPSWVSVFTIQQRMIRQMRSGRCFVAGDAAHVHSPASGQGMNTGIQDAYNLGWKLADVLRGHADDALLDSYTAERVPVGATLLGTTRTATALVALRNAAAPVTLPIGLGLLNLATPLKRRVERKIMEGMSGLALHYGASPLSQPVVAARGIGPGYRVACSGETALASAGWRDMCTELTDPRWTLLATTDDTGPDGLAAVLADVERDFGRALSVRTVADTTDIAGTYPGPLGDPGGTLRRQLGLDAGEYALIRPDGYLAGKGRIAGEQGLTALLRRCGLVPHEPEPTR</sequence>
<keyword evidence="3" id="KW-0274">FAD</keyword>
<comment type="caution">
    <text evidence="5">The sequence shown here is derived from an EMBL/GenBank/DDBJ whole genome shotgun (WGS) entry which is preliminary data.</text>
</comment>
<dbReference type="PANTHER" id="PTHR43004:SF19">
    <property type="entry name" value="BINDING MONOOXYGENASE, PUTATIVE (JCVI)-RELATED"/>
    <property type="match status" value="1"/>
</dbReference>
<protein>
    <submittedName>
        <fullName evidence="5">Oxygenase</fullName>
    </submittedName>
</protein>
<dbReference type="Proteomes" id="UP000624709">
    <property type="component" value="Unassembled WGS sequence"/>
</dbReference>
<dbReference type="SUPFAM" id="SSF51905">
    <property type="entry name" value="FAD/NAD(P)-binding domain"/>
    <property type="match status" value="1"/>
</dbReference>
<organism evidence="5 6">
    <name type="scientific">Actinoplanes palleronii</name>
    <dbReference type="NCBI Taxonomy" id="113570"/>
    <lineage>
        <taxon>Bacteria</taxon>
        <taxon>Bacillati</taxon>
        <taxon>Actinomycetota</taxon>
        <taxon>Actinomycetes</taxon>
        <taxon>Micromonosporales</taxon>
        <taxon>Micromonosporaceae</taxon>
        <taxon>Actinoplanes</taxon>
    </lineage>
</organism>
<reference evidence="5 6" key="1">
    <citation type="submission" date="2021-01" db="EMBL/GenBank/DDBJ databases">
        <title>Whole genome shotgun sequence of Actinoplanes palleronii NBRC 14916.</title>
        <authorList>
            <person name="Komaki H."/>
            <person name="Tamura T."/>
        </authorList>
    </citation>
    <scope>NUCLEOTIDE SEQUENCE [LARGE SCALE GENOMIC DNA]</scope>
    <source>
        <strain evidence="5 6">NBRC 14916</strain>
    </source>
</reference>
<feature type="domain" description="FAD-binding" evidence="4">
    <location>
        <begin position="6"/>
        <end position="341"/>
    </location>
</feature>
<dbReference type="PRINTS" id="PR00420">
    <property type="entry name" value="RNGMNOXGNASE"/>
</dbReference>
<gene>
    <name evidence="5" type="ORF">Apa02nite_005030</name>
</gene>